<evidence type="ECO:0000256" key="10">
    <source>
        <dbReference type="ARBA" id="ARBA00026073"/>
    </source>
</evidence>
<comment type="similarity">
    <text evidence="2">Belongs to the DNA polymerase type-C family. DnaE subfamily.</text>
</comment>
<accession>A0A3P1SA53</accession>
<keyword evidence="5 13" id="KW-0808">Transferase</keyword>
<evidence type="ECO:0000256" key="4">
    <source>
        <dbReference type="ARBA" id="ARBA00019114"/>
    </source>
</evidence>
<sequence length="1069" mass="122716">MESFCSVKLLFPSFSELRYNSYKKKQSMFKEKNVVIQLDTKTVYSFMDSLIPIKKYVQKAKELGYSHLGIMDVDNLYGAYHFLEEAESAGLHPLLGLELSLIKAEQELHLRLLALDSQGYRNLMKVSTLKMMGQKNWEDFQHLFKGLAVIVPAFDGVADLDLGLDFYVGVFPATPQQEFGRPTLPLHTVRYFDTGDLETLQMLRAIRENASLREIGSLPNHEFLLAPDALAGAFKENFPESLANLEQLVRHVHYDINRELKLPRFNRERPAVEELRERSEAGLKKRGLRGALYQERLNQELDVIHQMGFDDYFLIVWDLLRFGRSQGYYMGMGRGSAVGSLVAYALEITGIDPVKNNLLFERFLNLERYTMPDIDIDIPDVYRPEFIRYVRDRYGSMHAAQIVTYSTFGAKQAIRDVFKRFGLPEYELTNITKKIRFGDSLTSAYEKNMAFRQIINSKLEYQKAFDIAKKIEGHPRQTSIHAAGVVMSDNDLTDQIPLKYGEDMYITQYDAHGVESNGLLKMDFLGLRNLTFVQRMKEATLKKYEVDIEIAEIDLEDPATLKLFAAGQTKGIFQFEQPGAISLLKRVQPVCFEEVVATTSLNRPGASDYIDNFVKRKHGLEQVELIDDSLADILAPTYGIMLYQEQVMQVAQRFGGFSLGKADILRRAMGKKSAAEMHRMQEDFVAGALKLGHSEGKAKEVFSIMEKFAGYGFNRSHAYAYSALAFQLAYFKAHYPDVFFDVMLNYSSSDYITDALSFDFETAPLSINNIPYHDKFQDKKIFLGMKNIKGLPRDLAYWIIEERQNAAFTGVEDFILRLPQNYHKIPLLTPLIQLGLFDSFEKNRQKILANLPNLFVFADELGSLFADTTYSWTEAQDFSDAEKFELEQSIIGVGLSDHPLVKLAKEADQPFSWISELTENSRARILAEVQTIKTIRTKKGENMAFLQVSDTKKKLDVTLFPDTYRQLGERIKEKGIYYLTGKVQERDGRLQLVLSDIEEATTERFWIKLAGHEHDREISHVLQKYPGNIPVVLRYEDEKRTISAPHFRVEKSEQLQEELKNYTMKTIFR</sequence>
<dbReference type="GO" id="GO:0006260">
    <property type="term" value="P:DNA replication"/>
    <property type="evidence" value="ECO:0007669"/>
    <property type="project" value="UniProtKB-KW"/>
</dbReference>
<dbReference type="PANTHER" id="PTHR32294">
    <property type="entry name" value="DNA POLYMERASE III SUBUNIT ALPHA"/>
    <property type="match status" value="1"/>
</dbReference>
<dbReference type="InterPro" id="IPR004805">
    <property type="entry name" value="DnaE2/DnaE/PolC"/>
</dbReference>
<dbReference type="Pfam" id="PF02811">
    <property type="entry name" value="PHP"/>
    <property type="match status" value="1"/>
</dbReference>
<feature type="domain" description="Polymerase/histidinol phosphatase N-terminal" evidence="12">
    <location>
        <begin position="36"/>
        <end position="103"/>
    </location>
</feature>
<dbReference type="CDD" id="cd04485">
    <property type="entry name" value="DnaE_OBF"/>
    <property type="match status" value="1"/>
</dbReference>
<dbReference type="InterPro" id="IPR004365">
    <property type="entry name" value="NA-bd_OB_tRNA"/>
</dbReference>
<dbReference type="InterPro" id="IPR041931">
    <property type="entry name" value="DNA_pol3_alpha_thumb_dom"/>
</dbReference>
<dbReference type="GO" id="GO:0005737">
    <property type="term" value="C:cytoplasm"/>
    <property type="evidence" value="ECO:0007669"/>
    <property type="project" value="UniProtKB-SubCell"/>
</dbReference>
<evidence type="ECO:0000256" key="7">
    <source>
        <dbReference type="ARBA" id="ARBA00022705"/>
    </source>
</evidence>
<evidence type="ECO:0000256" key="6">
    <source>
        <dbReference type="ARBA" id="ARBA00022695"/>
    </source>
</evidence>
<comment type="subunit">
    <text evidence="10">DNA polymerase III contains a core (composed of alpha, epsilon and theta chains) that associates with a tau subunit. This core dimerizes to form the POLIII' complex. PolIII' associates with the gamma complex (composed of gamma, delta, delta', psi and chi chains) and with the beta chain to form the complete DNA polymerase III complex.</text>
</comment>
<dbReference type="InterPro" id="IPR016195">
    <property type="entry name" value="Pol/histidinol_Pase-like"/>
</dbReference>
<keyword evidence="8" id="KW-0239">DNA-directed DNA polymerase</keyword>
<dbReference type="Gene3D" id="2.40.50.140">
    <property type="entry name" value="Nucleic acid-binding proteins"/>
    <property type="match status" value="1"/>
</dbReference>
<dbReference type="Proteomes" id="UP000277597">
    <property type="component" value="Unassembled WGS sequence"/>
</dbReference>
<name>A0A3P1SA53_STRSA</name>
<dbReference type="InterPro" id="IPR003141">
    <property type="entry name" value="Pol/His_phosphatase_N"/>
</dbReference>
<dbReference type="InterPro" id="IPR004013">
    <property type="entry name" value="PHP_dom"/>
</dbReference>
<dbReference type="EC" id="2.7.7.7" evidence="3"/>
<comment type="caution">
    <text evidence="13">The sequence shown here is derived from an EMBL/GenBank/DDBJ whole genome shotgun (WGS) entry which is preliminary data.</text>
</comment>
<gene>
    <name evidence="13" type="ORF">EII39_03525</name>
</gene>
<comment type="subcellular location">
    <subcellularLocation>
        <location evidence="1">Cytoplasm</location>
    </subcellularLocation>
</comment>
<dbReference type="Gene3D" id="1.10.10.1600">
    <property type="entry name" value="Bacterial DNA polymerase III alpha subunit, thumb domain"/>
    <property type="match status" value="1"/>
</dbReference>
<dbReference type="GO" id="GO:0003676">
    <property type="term" value="F:nucleic acid binding"/>
    <property type="evidence" value="ECO:0007669"/>
    <property type="project" value="InterPro"/>
</dbReference>
<dbReference type="InterPro" id="IPR011708">
    <property type="entry name" value="DNA_pol3_alpha_NTPase_dom"/>
</dbReference>
<evidence type="ECO:0000313" key="13">
    <source>
        <dbReference type="EMBL" id="RRC93575.1"/>
    </source>
</evidence>
<dbReference type="Pfam" id="PF14579">
    <property type="entry name" value="HHH_6"/>
    <property type="match status" value="1"/>
</dbReference>
<dbReference type="GO" id="GO:0003887">
    <property type="term" value="F:DNA-directed DNA polymerase activity"/>
    <property type="evidence" value="ECO:0007669"/>
    <property type="project" value="UniProtKB-KW"/>
</dbReference>
<dbReference type="InterPro" id="IPR012340">
    <property type="entry name" value="NA-bd_OB-fold"/>
</dbReference>
<dbReference type="PANTHER" id="PTHR32294:SF0">
    <property type="entry name" value="DNA POLYMERASE III SUBUNIT ALPHA"/>
    <property type="match status" value="1"/>
</dbReference>
<keyword evidence="6 13" id="KW-0548">Nucleotidyltransferase</keyword>
<comment type="catalytic activity">
    <reaction evidence="11">
        <text>DNA(n) + a 2'-deoxyribonucleoside 5'-triphosphate = DNA(n+1) + diphosphate</text>
        <dbReference type="Rhea" id="RHEA:22508"/>
        <dbReference type="Rhea" id="RHEA-COMP:17339"/>
        <dbReference type="Rhea" id="RHEA-COMP:17340"/>
        <dbReference type="ChEBI" id="CHEBI:33019"/>
        <dbReference type="ChEBI" id="CHEBI:61560"/>
        <dbReference type="ChEBI" id="CHEBI:173112"/>
        <dbReference type="EC" id="2.7.7.7"/>
    </reaction>
</comment>
<evidence type="ECO:0000256" key="1">
    <source>
        <dbReference type="ARBA" id="ARBA00004496"/>
    </source>
</evidence>
<evidence type="ECO:0000256" key="9">
    <source>
        <dbReference type="ARBA" id="ARBA00025611"/>
    </source>
</evidence>
<keyword evidence="7" id="KW-0235">DNA replication</keyword>
<evidence type="ECO:0000256" key="3">
    <source>
        <dbReference type="ARBA" id="ARBA00012417"/>
    </source>
</evidence>
<dbReference type="SUPFAM" id="SSF89550">
    <property type="entry name" value="PHP domain-like"/>
    <property type="match status" value="1"/>
</dbReference>
<proteinExistence type="inferred from homology"/>
<organism evidence="13 14">
    <name type="scientific">Streptococcus sanguinis</name>
    <dbReference type="NCBI Taxonomy" id="1305"/>
    <lineage>
        <taxon>Bacteria</taxon>
        <taxon>Bacillati</taxon>
        <taxon>Bacillota</taxon>
        <taxon>Bacilli</taxon>
        <taxon>Lactobacillales</taxon>
        <taxon>Streptococcaceae</taxon>
        <taxon>Streptococcus</taxon>
    </lineage>
</organism>
<dbReference type="Gene3D" id="1.10.150.870">
    <property type="match status" value="1"/>
</dbReference>
<evidence type="ECO:0000256" key="2">
    <source>
        <dbReference type="ARBA" id="ARBA00009496"/>
    </source>
</evidence>
<dbReference type="SMART" id="SM00481">
    <property type="entry name" value="POLIIIAc"/>
    <property type="match status" value="1"/>
</dbReference>
<dbReference type="Pfam" id="PF01336">
    <property type="entry name" value="tRNA_anti-codon"/>
    <property type="match status" value="1"/>
</dbReference>
<dbReference type="Pfam" id="PF17657">
    <property type="entry name" value="DNA_pol3_finger"/>
    <property type="match status" value="1"/>
</dbReference>
<reference evidence="13 14" key="1">
    <citation type="submission" date="2018-11" db="EMBL/GenBank/DDBJ databases">
        <title>Genomes From Bacteria Associated with the Canine Oral Cavity: a Test Case for Automated Genome-Based Taxonomic Assignment.</title>
        <authorList>
            <person name="Coil D.A."/>
            <person name="Jospin G."/>
            <person name="Darling A.E."/>
            <person name="Wallis C."/>
            <person name="Davis I.J."/>
            <person name="Harris S."/>
            <person name="Eisen J.A."/>
            <person name="Holcombe L.J."/>
            <person name="O'Flynn C."/>
        </authorList>
    </citation>
    <scope>NUCLEOTIDE SEQUENCE [LARGE SCALE GENOMIC DNA]</scope>
    <source>
        <strain evidence="13 14">OH953</strain>
    </source>
</reference>
<dbReference type="NCBIfam" id="TIGR00594">
    <property type="entry name" value="polc"/>
    <property type="match status" value="1"/>
</dbReference>
<dbReference type="InterPro" id="IPR029460">
    <property type="entry name" value="DNAPol_HHH"/>
</dbReference>
<dbReference type="Gene3D" id="3.20.20.140">
    <property type="entry name" value="Metal-dependent hydrolases"/>
    <property type="match status" value="1"/>
</dbReference>
<comment type="function">
    <text evidence="9">DNA polymerase III is a complex, multichain enzyme responsible for most of the replicative synthesis in bacteria. This DNA polymerase also exhibits 3' to 5' exonuclease activity. The alpha chain is the DNA polymerase.</text>
</comment>
<dbReference type="Pfam" id="PF07733">
    <property type="entry name" value="DNA_pol3_alpha"/>
    <property type="match status" value="1"/>
</dbReference>
<evidence type="ECO:0000313" key="14">
    <source>
        <dbReference type="Proteomes" id="UP000277597"/>
    </source>
</evidence>
<evidence type="ECO:0000256" key="5">
    <source>
        <dbReference type="ARBA" id="ARBA00022679"/>
    </source>
</evidence>
<dbReference type="InterPro" id="IPR040982">
    <property type="entry name" value="DNA_pol3_finger"/>
</dbReference>
<dbReference type="NCBIfam" id="NF005582">
    <property type="entry name" value="PRK07279.1"/>
    <property type="match status" value="1"/>
</dbReference>
<dbReference type="CDD" id="cd07431">
    <property type="entry name" value="PHP_PolIIIA"/>
    <property type="match status" value="1"/>
</dbReference>
<dbReference type="AlphaFoldDB" id="A0A3P1SA53"/>
<dbReference type="EMBL" id="RQZI01000002">
    <property type="protein sequence ID" value="RRC93575.1"/>
    <property type="molecule type" value="Genomic_DNA"/>
</dbReference>
<evidence type="ECO:0000259" key="12">
    <source>
        <dbReference type="SMART" id="SM00481"/>
    </source>
</evidence>
<evidence type="ECO:0000256" key="11">
    <source>
        <dbReference type="ARBA" id="ARBA00049244"/>
    </source>
</evidence>
<protein>
    <recommendedName>
        <fullName evidence="4">DNA polymerase III subunit alpha</fullName>
        <ecNumber evidence="3">2.7.7.7</ecNumber>
    </recommendedName>
</protein>
<evidence type="ECO:0000256" key="8">
    <source>
        <dbReference type="ARBA" id="ARBA00022932"/>
    </source>
</evidence>
<dbReference type="GO" id="GO:0008408">
    <property type="term" value="F:3'-5' exonuclease activity"/>
    <property type="evidence" value="ECO:0007669"/>
    <property type="project" value="InterPro"/>
</dbReference>